<evidence type="ECO:0000313" key="2">
    <source>
        <dbReference type="EMBL" id="VDL64158.1"/>
    </source>
</evidence>
<dbReference type="GO" id="GO:0033627">
    <property type="term" value="P:cell adhesion mediated by integrin"/>
    <property type="evidence" value="ECO:0007669"/>
    <property type="project" value="TreeGrafter"/>
</dbReference>
<dbReference type="InterPro" id="IPR028994">
    <property type="entry name" value="Integrin_alpha_N"/>
</dbReference>
<gene>
    <name evidence="2" type="ORF">NBR_LOCUS990</name>
</gene>
<dbReference type="STRING" id="27835.A0A3P7A2Z1"/>
<protein>
    <submittedName>
        <fullName evidence="2">Uncharacterized protein</fullName>
    </submittedName>
</protein>
<sequence>MFWYFHYFHFSIFLLKINFYRLVVGAPESESTNPNLRGIRRPGAVYVCSVNKPTCREIHVDKKQGNERRLNGSVLAPIENKAHQFFGATVKSNNKHDKIIMCAPKYKYFFSKFEVIEPVGSCFFAENGFTDTQEFAPCRQEREYFISLIDYLSKQTLNLTMIISIFSRTPRSA</sequence>
<dbReference type="SUPFAM" id="SSF69318">
    <property type="entry name" value="Integrin alpha N-terminal domain"/>
    <property type="match status" value="1"/>
</dbReference>
<keyword evidence="1" id="KW-0732">Signal</keyword>
<dbReference type="GO" id="GO:0009897">
    <property type="term" value="C:external side of plasma membrane"/>
    <property type="evidence" value="ECO:0007669"/>
    <property type="project" value="TreeGrafter"/>
</dbReference>
<proteinExistence type="predicted"/>
<dbReference type="Proteomes" id="UP000271162">
    <property type="component" value="Unassembled WGS sequence"/>
</dbReference>
<evidence type="ECO:0000313" key="3">
    <source>
        <dbReference type="Proteomes" id="UP000271162"/>
    </source>
</evidence>
<dbReference type="GO" id="GO:0005178">
    <property type="term" value="F:integrin binding"/>
    <property type="evidence" value="ECO:0007669"/>
    <property type="project" value="TreeGrafter"/>
</dbReference>
<feature type="signal peptide" evidence="1">
    <location>
        <begin position="1"/>
        <end position="25"/>
    </location>
</feature>
<dbReference type="AlphaFoldDB" id="A0A3P7A2Z1"/>
<name>A0A3P7A2Z1_NIPBR</name>
<evidence type="ECO:0000256" key="1">
    <source>
        <dbReference type="SAM" id="SignalP"/>
    </source>
</evidence>
<accession>A0A3P7A2Z1</accession>
<dbReference type="Gene3D" id="2.130.10.130">
    <property type="entry name" value="Integrin alpha, N-terminal"/>
    <property type="match status" value="1"/>
</dbReference>
<dbReference type="GO" id="GO:0098609">
    <property type="term" value="P:cell-cell adhesion"/>
    <property type="evidence" value="ECO:0007669"/>
    <property type="project" value="TreeGrafter"/>
</dbReference>
<dbReference type="EMBL" id="UYSL01000628">
    <property type="protein sequence ID" value="VDL64158.1"/>
    <property type="molecule type" value="Genomic_DNA"/>
</dbReference>
<reference evidence="2 3" key="1">
    <citation type="submission" date="2018-11" db="EMBL/GenBank/DDBJ databases">
        <authorList>
            <consortium name="Pathogen Informatics"/>
        </authorList>
    </citation>
    <scope>NUCLEOTIDE SEQUENCE [LARGE SCALE GENOMIC DNA]</scope>
</reference>
<dbReference type="GO" id="GO:0008305">
    <property type="term" value="C:integrin complex"/>
    <property type="evidence" value="ECO:0007669"/>
    <property type="project" value="TreeGrafter"/>
</dbReference>
<feature type="chain" id="PRO_5018142336" evidence="1">
    <location>
        <begin position="26"/>
        <end position="173"/>
    </location>
</feature>
<dbReference type="GO" id="GO:0007160">
    <property type="term" value="P:cell-matrix adhesion"/>
    <property type="evidence" value="ECO:0007669"/>
    <property type="project" value="TreeGrafter"/>
</dbReference>
<keyword evidence="3" id="KW-1185">Reference proteome</keyword>
<dbReference type="GO" id="GO:0007229">
    <property type="term" value="P:integrin-mediated signaling pathway"/>
    <property type="evidence" value="ECO:0007669"/>
    <property type="project" value="TreeGrafter"/>
</dbReference>
<organism evidence="2 3">
    <name type="scientific">Nippostrongylus brasiliensis</name>
    <name type="common">Rat hookworm</name>
    <dbReference type="NCBI Taxonomy" id="27835"/>
    <lineage>
        <taxon>Eukaryota</taxon>
        <taxon>Metazoa</taxon>
        <taxon>Ecdysozoa</taxon>
        <taxon>Nematoda</taxon>
        <taxon>Chromadorea</taxon>
        <taxon>Rhabditida</taxon>
        <taxon>Rhabditina</taxon>
        <taxon>Rhabditomorpha</taxon>
        <taxon>Strongyloidea</taxon>
        <taxon>Heligmosomidae</taxon>
        <taxon>Nippostrongylus</taxon>
    </lineage>
</organism>
<dbReference type="PANTHER" id="PTHR23220:SF133">
    <property type="entry name" value="INTEGRIN ALPHA-PS2"/>
    <property type="match status" value="1"/>
</dbReference>
<dbReference type="PANTHER" id="PTHR23220">
    <property type="entry name" value="INTEGRIN ALPHA"/>
    <property type="match status" value="1"/>
</dbReference>